<sequence>MKFAICCLVLFLSYPGSGDGLKKTATKELKTILIRHGEKPDDGDNLSCRGLNRSFKLVNVLYSRFGKPDYIYVPAPGLGKKTKNCRMLQTILPFAVKYNSAINTKYSVEEADQLATELLSQEGTIFVIWEHNQLPSIVKSLGVKGKELEWKSSDYDSIWIVKILKGAAYLSKEKENIAPSDNCSF</sequence>
<name>A0A1G6Z9B9_9SPHI</name>
<organism evidence="1 2">
    <name type="scientific">Mucilaginibacter pineti</name>
    <dbReference type="NCBI Taxonomy" id="1391627"/>
    <lineage>
        <taxon>Bacteria</taxon>
        <taxon>Pseudomonadati</taxon>
        <taxon>Bacteroidota</taxon>
        <taxon>Sphingobacteriia</taxon>
        <taxon>Sphingobacteriales</taxon>
        <taxon>Sphingobacteriaceae</taxon>
        <taxon>Mucilaginibacter</taxon>
    </lineage>
</organism>
<evidence type="ECO:0000313" key="1">
    <source>
        <dbReference type="EMBL" id="SDD98475.1"/>
    </source>
</evidence>
<gene>
    <name evidence="1" type="ORF">SAMN05216464_103244</name>
</gene>
<dbReference type="OrthoDB" id="8448116at2"/>
<dbReference type="Proteomes" id="UP000199072">
    <property type="component" value="Unassembled WGS sequence"/>
</dbReference>
<protein>
    <recommendedName>
        <fullName evidence="3">Histidine phosphatase superfamily (Branch 1)</fullName>
    </recommendedName>
</protein>
<proteinExistence type="predicted"/>
<evidence type="ECO:0000313" key="2">
    <source>
        <dbReference type="Proteomes" id="UP000199072"/>
    </source>
</evidence>
<dbReference type="AlphaFoldDB" id="A0A1G6Z9B9"/>
<keyword evidence="2" id="KW-1185">Reference proteome</keyword>
<evidence type="ECO:0008006" key="3">
    <source>
        <dbReference type="Google" id="ProtNLM"/>
    </source>
</evidence>
<dbReference type="RefSeq" id="WP_091148122.1">
    <property type="nucleotide sequence ID" value="NZ_FNAI01000003.1"/>
</dbReference>
<dbReference type="STRING" id="1391627.SAMN05216464_103244"/>
<reference evidence="1 2" key="1">
    <citation type="submission" date="2016-10" db="EMBL/GenBank/DDBJ databases">
        <authorList>
            <person name="de Groot N.N."/>
        </authorList>
    </citation>
    <scope>NUCLEOTIDE SEQUENCE [LARGE SCALE GENOMIC DNA]</scope>
    <source>
        <strain evidence="1 2">47C3B</strain>
    </source>
</reference>
<accession>A0A1G6Z9B9</accession>
<dbReference type="EMBL" id="FNAI01000003">
    <property type="protein sequence ID" value="SDD98475.1"/>
    <property type="molecule type" value="Genomic_DNA"/>
</dbReference>